<evidence type="ECO:0000313" key="3">
    <source>
        <dbReference type="EMBL" id="KAJ4248825.1"/>
    </source>
</evidence>
<proteinExistence type="predicted"/>
<sequence length="214" mass="22386">MHLKIMLHMQNFAIISTLAVIGVTSAFQTTQAPKIEARADTPPDGCYSLSGLLAACTLEHEEFNKWPASSKAECLCYMSGPSGDAKDATWVPDLFDGYASSCAKYASTADKEDYKTWSKDVGICRSVKNVLSAGNTVTGDALATYAGGDSPTTTAEPSGSETTQETQREASHTTETTASATATSTDDQNSGIQIGVAPWLPVAAALAIGLGTLF</sequence>
<evidence type="ECO:0000256" key="1">
    <source>
        <dbReference type="SAM" id="MobiDB-lite"/>
    </source>
</evidence>
<evidence type="ECO:0008006" key="5">
    <source>
        <dbReference type="Google" id="ProtNLM"/>
    </source>
</evidence>
<accession>A0A9W8RNU1</accession>
<comment type="caution">
    <text evidence="3">The sequence shown here is derived from an EMBL/GenBank/DDBJ whole genome shotgun (WGS) entry which is preliminary data.</text>
</comment>
<feature type="chain" id="PRO_5040887704" description="Extracellular membrane protein CFEM domain-containing protein" evidence="2">
    <location>
        <begin position="27"/>
        <end position="214"/>
    </location>
</feature>
<keyword evidence="4" id="KW-1185">Reference proteome</keyword>
<evidence type="ECO:0000256" key="2">
    <source>
        <dbReference type="SAM" id="SignalP"/>
    </source>
</evidence>
<dbReference type="EMBL" id="JAOQAZ010000035">
    <property type="protein sequence ID" value="KAJ4248825.1"/>
    <property type="molecule type" value="Genomic_DNA"/>
</dbReference>
<evidence type="ECO:0000313" key="4">
    <source>
        <dbReference type="Proteomes" id="UP001152049"/>
    </source>
</evidence>
<feature type="signal peptide" evidence="2">
    <location>
        <begin position="1"/>
        <end position="26"/>
    </location>
</feature>
<keyword evidence="2" id="KW-0732">Signal</keyword>
<name>A0A9W8RNU1_9HYPO</name>
<dbReference type="Proteomes" id="UP001152049">
    <property type="component" value="Unassembled WGS sequence"/>
</dbReference>
<feature type="region of interest" description="Disordered" evidence="1">
    <location>
        <begin position="144"/>
        <end position="190"/>
    </location>
</feature>
<reference evidence="3" key="1">
    <citation type="submission" date="2022-09" db="EMBL/GenBank/DDBJ databases">
        <title>Fusarium specimens isolated from Avocado Roots.</title>
        <authorList>
            <person name="Stajich J."/>
            <person name="Roper C."/>
            <person name="Heimlech-Rivalta G."/>
        </authorList>
    </citation>
    <scope>NUCLEOTIDE SEQUENCE</scope>
    <source>
        <strain evidence="3">CF00136</strain>
    </source>
</reference>
<organism evidence="3 4">
    <name type="scientific">Fusarium torreyae</name>
    <dbReference type="NCBI Taxonomy" id="1237075"/>
    <lineage>
        <taxon>Eukaryota</taxon>
        <taxon>Fungi</taxon>
        <taxon>Dikarya</taxon>
        <taxon>Ascomycota</taxon>
        <taxon>Pezizomycotina</taxon>
        <taxon>Sordariomycetes</taxon>
        <taxon>Hypocreomycetidae</taxon>
        <taxon>Hypocreales</taxon>
        <taxon>Nectriaceae</taxon>
        <taxon>Fusarium</taxon>
    </lineage>
</organism>
<protein>
    <recommendedName>
        <fullName evidence="5">Extracellular membrane protein CFEM domain-containing protein</fullName>
    </recommendedName>
</protein>
<dbReference type="OrthoDB" id="4153189at2759"/>
<gene>
    <name evidence="3" type="ORF">NW762_012663</name>
</gene>
<feature type="compositionally biased region" description="Low complexity" evidence="1">
    <location>
        <begin position="173"/>
        <end position="185"/>
    </location>
</feature>
<dbReference type="AlphaFoldDB" id="A0A9W8RNU1"/>
<feature type="compositionally biased region" description="Polar residues" evidence="1">
    <location>
        <begin position="150"/>
        <end position="165"/>
    </location>
</feature>